<dbReference type="InterPro" id="IPR001387">
    <property type="entry name" value="Cro/C1-type_HTH"/>
</dbReference>
<dbReference type="CDD" id="cd00093">
    <property type="entry name" value="HTH_XRE"/>
    <property type="match status" value="1"/>
</dbReference>
<evidence type="ECO:0000259" key="1">
    <source>
        <dbReference type="PROSITE" id="PS50943"/>
    </source>
</evidence>
<name>A0A8S5LN11_9CAUD</name>
<dbReference type="Gene3D" id="1.10.260.40">
    <property type="entry name" value="lambda repressor-like DNA-binding domains"/>
    <property type="match status" value="1"/>
</dbReference>
<dbReference type="EMBL" id="BK015879">
    <property type="protein sequence ID" value="DAD71251.1"/>
    <property type="molecule type" value="Genomic_DNA"/>
</dbReference>
<protein>
    <submittedName>
        <fullName evidence="2">Helix-turn-helix domain protein</fullName>
    </submittedName>
</protein>
<accession>A0A8S5LN11</accession>
<reference evidence="2" key="1">
    <citation type="journal article" date="2021" name="Proc. Natl. Acad. Sci. U.S.A.">
        <title>A Catalog of Tens of Thousands of Viruses from Human Metagenomes Reveals Hidden Associations with Chronic Diseases.</title>
        <authorList>
            <person name="Tisza M.J."/>
            <person name="Buck C.B."/>
        </authorList>
    </citation>
    <scope>NUCLEOTIDE SEQUENCE</scope>
    <source>
        <strain evidence="2">CtDuC3</strain>
    </source>
</reference>
<dbReference type="Pfam" id="PF01381">
    <property type="entry name" value="HTH_3"/>
    <property type="match status" value="1"/>
</dbReference>
<dbReference type="InterPro" id="IPR010982">
    <property type="entry name" value="Lambda_DNA-bd_dom_sf"/>
</dbReference>
<evidence type="ECO:0000313" key="2">
    <source>
        <dbReference type="EMBL" id="DAD71251.1"/>
    </source>
</evidence>
<feature type="domain" description="HTH cro/C1-type" evidence="1">
    <location>
        <begin position="4"/>
        <end position="58"/>
    </location>
</feature>
<dbReference type="PROSITE" id="PS50943">
    <property type="entry name" value="HTH_CROC1"/>
    <property type="match status" value="1"/>
</dbReference>
<sequence>MQWIKLARGLKRISSRELADMCGKSMNYIQKLEAGDRDLPDSTAGEIYEALGFNPAQVPFTTDSLLETLEGMDEEETVSLGYVVVDSIIYFNLIVSGVKDVDGYMPTTVKFAKLLLESQLVLFG</sequence>
<dbReference type="SUPFAM" id="SSF47413">
    <property type="entry name" value="lambda repressor-like DNA-binding domains"/>
    <property type="match status" value="1"/>
</dbReference>
<dbReference type="GO" id="GO:0003677">
    <property type="term" value="F:DNA binding"/>
    <property type="evidence" value="ECO:0007669"/>
    <property type="project" value="InterPro"/>
</dbReference>
<organism evidence="2">
    <name type="scientific">Siphoviridae sp. ctDuC3</name>
    <dbReference type="NCBI Taxonomy" id="2827563"/>
    <lineage>
        <taxon>Viruses</taxon>
        <taxon>Duplodnaviria</taxon>
        <taxon>Heunggongvirae</taxon>
        <taxon>Uroviricota</taxon>
        <taxon>Caudoviricetes</taxon>
    </lineage>
</organism>
<dbReference type="SMART" id="SM00530">
    <property type="entry name" value="HTH_XRE"/>
    <property type="match status" value="1"/>
</dbReference>
<proteinExistence type="predicted"/>